<dbReference type="Gene3D" id="3.90.550.10">
    <property type="entry name" value="Spore Coat Polysaccharide Biosynthesis Protein SpsA, Chain A"/>
    <property type="match status" value="1"/>
</dbReference>
<dbReference type="eggNOG" id="COG0463">
    <property type="taxonomic scope" value="Bacteria"/>
</dbReference>
<accession>B3QP23</accession>
<dbReference type="AlphaFoldDB" id="B3QP23"/>
<dbReference type="CDD" id="cd00761">
    <property type="entry name" value="Glyco_tranf_GTA_type"/>
    <property type="match status" value="1"/>
</dbReference>
<name>B3QP23_CHLP8</name>
<gene>
    <name evidence="2" type="ordered locus">Cpar_1273</name>
</gene>
<dbReference type="SUPFAM" id="SSF53448">
    <property type="entry name" value="Nucleotide-diphospho-sugar transferases"/>
    <property type="match status" value="1"/>
</dbReference>
<dbReference type="PANTHER" id="PTHR43685">
    <property type="entry name" value="GLYCOSYLTRANSFERASE"/>
    <property type="match status" value="1"/>
</dbReference>
<dbReference type="Proteomes" id="UP000008811">
    <property type="component" value="Chromosome"/>
</dbReference>
<dbReference type="HOGENOM" id="CLU_025996_0_7_10"/>
<organism evidence="2 3">
    <name type="scientific">Chlorobaculum parvum (strain DSM 263 / NCIMB 8327)</name>
    <name type="common">Chlorobium vibrioforme subsp. thiosulfatophilum</name>
    <dbReference type="NCBI Taxonomy" id="517417"/>
    <lineage>
        <taxon>Bacteria</taxon>
        <taxon>Pseudomonadati</taxon>
        <taxon>Chlorobiota</taxon>
        <taxon>Chlorobiia</taxon>
        <taxon>Chlorobiales</taxon>
        <taxon>Chlorobiaceae</taxon>
        <taxon>Chlorobaculum</taxon>
    </lineage>
</organism>
<dbReference type="GO" id="GO:0016740">
    <property type="term" value="F:transferase activity"/>
    <property type="evidence" value="ECO:0007669"/>
    <property type="project" value="UniProtKB-KW"/>
</dbReference>
<dbReference type="CAZy" id="GT2">
    <property type="family name" value="Glycosyltransferase Family 2"/>
</dbReference>
<evidence type="ECO:0000313" key="2">
    <source>
        <dbReference type="EMBL" id="ACF11676.1"/>
    </source>
</evidence>
<evidence type="ECO:0000259" key="1">
    <source>
        <dbReference type="Pfam" id="PF00535"/>
    </source>
</evidence>
<feature type="domain" description="Glycosyltransferase 2-like" evidence="1">
    <location>
        <begin position="13"/>
        <end position="139"/>
    </location>
</feature>
<dbReference type="InterPro" id="IPR050834">
    <property type="entry name" value="Glycosyltransf_2"/>
</dbReference>
<sequence length="217" mass="24732">MKTTLFDIQPAVSIILPTFNRAPHLSSAIDSILEQSFTDWELIVIDDGSSDETFDVVDGYLRQHANIRYLKHRNRKVALSRNAGIQASFGRYITFLDSDDLYLPGHLESRFSMLESMPETDLLSGGFVCEGDPWVCDRHDVEKLVHVNDCILAATMFGRRELFIEIGGFRALDYAEDPDLWDRAAQRHRVLKIDEPATYLYRRSPDSITGTYKPAKS</sequence>
<dbReference type="OrthoDB" id="9815829at2"/>
<reference evidence="2" key="1">
    <citation type="submission" date="2008-06" db="EMBL/GenBank/DDBJ databases">
        <title>Complete sequence of Chlorobaculum parvum NCIB 8327.</title>
        <authorList>
            <consortium name="US DOE Joint Genome Institute"/>
            <person name="Lucas S."/>
            <person name="Copeland A."/>
            <person name="Lapidus A."/>
            <person name="Glavina del Rio T."/>
            <person name="Dalin E."/>
            <person name="Tice H."/>
            <person name="Bruce D."/>
            <person name="Goodwin L."/>
            <person name="Pitluck S."/>
            <person name="Schmutz J."/>
            <person name="Larimer F."/>
            <person name="Land M."/>
            <person name="Hauser L."/>
            <person name="Kyrpides N."/>
            <person name="Mikhailova N."/>
            <person name="Zhao F."/>
            <person name="Li T."/>
            <person name="Liu Z."/>
            <person name="Overmann J."/>
            <person name="Bryant D.A."/>
            <person name="Richardson P."/>
        </authorList>
    </citation>
    <scope>NUCLEOTIDE SEQUENCE [LARGE SCALE GENOMIC DNA]</scope>
    <source>
        <strain evidence="2">NCIB 8327</strain>
    </source>
</reference>
<dbReference type="Pfam" id="PF00535">
    <property type="entry name" value="Glycos_transf_2"/>
    <property type="match status" value="1"/>
</dbReference>
<proteinExistence type="predicted"/>
<protein>
    <submittedName>
        <fullName evidence="2">Glycosyl transferase family 2</fullName>
    </submittedName>
</protein>
<keyword evidence="3" id="KW-1185">Reference proteome</keyword>
<dbReference type="RefSeq" id="WP_012502509.1">
    <property type="nucleotide sequence ID" value="NC_011027.1"/>
</dbReference>
<dbReference type="EMBL" id="CP001099">
    <property type="protein sequence ID" value="ACF11676.1"/>
    <property type="molecule type" value="Genomic_DNA"/>
</dbReference>
<evidence type="ECO:0000313" key="3">
    <source>
        <dbReference type="Proteomes" id="UP000008811"/>
    </source>
</evidence>
<dbReference type="KEGG" id="cpc:Cpar_1273"/>
<dbReference type="InterPro" id="IPR029044">
    <property type="entry name" value="Nucleotide-diphossugar_trans"/>
</dbReference>
<dbReference type="PANTHER" id="PTHR43685:SF2">
    <property type="entry name" value="GLYCOSYLTRANSFERASE 2-LIKE DOMAIN-CONTAINING PROTEIN"/>
    <property type="match status" value="1"/>
</dbReference>
<dbReference type="STRING" id="517417.Cpar_1273"/>
<keyword evidence="2" id="KW-0808">Transferase</keyword>
<dbReference type="InterPro" id="IPR001173">
    <property type="entry name" value="Glyco_trans_2-like"/>
</dbReference>